<keyword evidence="3 5" id="KW-1133">Transmembrane helix</keyword>
<dbReference type="PROSITE" id="PS50262">
    <property type="entry name" value="G_PROTEIN_RECEP_F1_2"/>
    <property type="match status" value="1"/>
</dbReference>
<dbReference type="AlphaFoldDB" id="A0A0B2V887"/>
<dbReference type="InterPro" id="IPR019427">
    <property type="entry name" value="7TM_GPCR_serpentine_rcpt_Srw"/>
</dbReference>
<evidence type="ECO:0000256" key="5">
    <source>
        <dbReference type="SAM" id="Phobius"/>
    </source>
</evidence>
<feature type="transmembrane region" description="Helical" evidence="5">
    <location>
        <begin position="43"/>
        <end position="66"/>
    </location>
</feature>
<evidence type="ECO:0000256" key="2">
    <source>
        <dbReference type="ARBA" id="ARBA00022692"/>
    </source>
</evidence>
<keyword evidence="8" id="KW-1185">Reference proteome</keyword>
<keyword evidence="7" id="KW-0675">Receptor</keyword>
<proteinExistence type="predicted"/>
<evidence type="ECO:0000313" key="7">
    <source>
        <dbReference type="EMBL" id="KHN77724.1"/>
    </source>
</evidence>
<reference evidence="7 8" key="1">
    <citation type="submission" date="2014-11" db="EMBL/GenBank/DDBJ databases">
        <title>Genetic blueprint of the zoonotic pathogen Toxocara canis.</title>
        <authorList>
            <person name="Zhu X.-Q."/>
            <person name="Korhonen P.K."/>
            <person name="Cai H."/>
            <person name="Young N.D."/>
            <person name="Nejsum P."/>
            <person name="von Samson-Himmelstjerna G."/>
            <person name="Boag P.R."/>
            <person name="Tan P."/>
            <person name="Li Q."/>
            <person name="Min J."/>
            <person name="Yang Y."/>
            <person name="Wang X."/>
            <person name="Fang X."/>
            <person name="Hall R.S."/>
            <person name="Hofmann A."/>
            <person name="Sternberg P.W."/>
            <person name="Jex A.R."/>
            <person name="Gasser R.B."/>
        </authorList>
    </citation>
    <scope>NUCLEOTIDE SEQUENCE [LARGE SCALE GENOMIC DNA]</scope>
    <source>
        <strain evidence="7">PN_DK_2014</strain>
    </source>
</reference>
<name>A0A0B2V887_TOXCA</name>
<evidence type="ECO:0000259" key="6">
    <source>
        <dbReference type="PROSITE" id="PS50262"/>
    </source>
</evidence>
<evidence type="ECO:0000256" key="3">
    <source>
        <dbReference type="ARBA" id="ARBA00022989"/>
    </source>
</evidence>
<comment type="caution">
    <text evidence="7">The sequence shown here is derived from an EMBL/GenBank/DDBJ whole genome shotgun (WGS) entry which is preliminary data.</text>
</comment>
<comment type="subcellular location">
    <subcellularLocation>
        <location evidence="1">Membrane</location>
    </subcellularLocation>
</comment>
<evidence type="ECO:0000256" key="1">
    <source>
        <dbReference type="ARBA" id="ARBA00004370"/>
    </source>
</evidence>
<accession>A0A0B2V887</accession>
<dbReference type="GO" id="GO:0008528">
    <property type="term" value="F:G protein-coupled peptide receptor activity"/>
    <property type="evidence" value="ECO:0007669"/>
    <property type="project" value="InterPro"/>
</dbReference>
<protein>
    <submittedName>
        <fullName evidence="7">Putative G-protein coupled receptor F59B2.13</fullName>
    </submittedName>
</protein>
<feature type="domain" description="G-protein coupled receptors family 1 profile" evidence="6">
    <location>
        <begin position="58"/>
        <end position="351"/>
    </location>
</feature>
<dbReference type="InterPro" id="IPR017452">
    <property type="entry name" value="GPCR_Rhodpsn_7TM"/>
</dbReference>
<keyword evidence="2 5" id="KW-0812">Transmembrane</keyword>
<dbReference type="SUPFAM" id="SSF81321">
    <property type="entry name" value="Family A G protein-coupled receptor-like"/>
    <property type="match status" value="1"/>
</dbReference>
<dbReference type="Gene3D" id="1.20.1070.10">
    <property type="entry name" value="Rhodopsin 7-helix transmembrane proteins"/>
    <property type="match status" value="2"/>
</dbReference>
<dbReference type="OrthoDB" id="10011262at2759"/>
<organism evidence="7 8">
    <name type="scientific">Toxocara canis</name>
    <name type="common">Canine roundworm</name>
    <dbReference type="NCBI Taxonomy" id="6265"/>
    <lineage>
        <taxon>Eukaryota</taxon>
        <taxon>Metazoa</taxon>
        <taxon>Ecdysozoa</taxon>
        <taxon>Nematoda</taxon>
        <taxon>Chromadorea</taxon>
        <taxon>Rhabditida</taxon>
        <taxon>Spirurina</taxon>
        <taxon>Ascaridomorpha</taxon>
        <taxon>Ascaridoidea</taxon>
        <taxon>Toxocaridae</taxon>
        <taxon>Toxocara</taxon>
    </lineage>
</organism>
<evidence type="ECO:0000256" key="4">
    <source>
        <dbReference type="ARBA" id="ARBA00023136"/>
    </source>
</evidence>
<dbReference type="PRINTS" id="PR00237">
    <property type="entry name" value="GPCRRHODOPSN"/>
</dbReference>
<dbReference type="Proteomes" id="UP000031036">
    <property type="component" value="Unassembled WGS sequence"/>
</dbReference>
<dbReference type="EMBL" id="JPKZ01002253">
    <property type="protein sequence ID" value="KHN77724.1"/>
    <property type="molecule type" value="Genomic_DNA"/>
</dbReference>
<dbReference type="Pfam" id="PF10324">
    <property type="entry name" value="7TM_GPCR_Srw"/>
    <property type="match status" value="1"/>
</dbReference>
<dbReference type="PANTHER" id="PTHR46895">
    <property type="entry name" value="PROTEIN CBG20548-RELATED"/>
    <property type="match status" value="1"/>
</dbReference>
<sequence>MIRNSRQGGNITASDKSDMYMNYTRCMPEESLVLTITSVDRVLLHYVFPVQFVLGVLGNALNLWVLSSEHMRNRANDLLAAVSFADLTFLILMLPHSLATFYVLERDLNFRFVYLYWKQNLAALANWMSACAICGTQLSQACYSAALEGHPVSWMDSNVVYTPPLKRYYIRISTIGNAVMRMVSAKYTSNQDSFLYLRFHLMCSGTQLSQACYSAALEGHPVSWMDSNVVYTPPLKRYYIRISTIGNAVMVVFVPIVVVVLLNVLLIRQLHMNKNVLQREGPINYTAIDNYMRQKRRVTVTVVAIALCFSLTQGPSAIMVLWELLDGYAQQSAHFYTIFSITNCLLSQTFIGERMLRQNSMFRGSISSSCRRGSHNNGEPKQQKFVTELLPLAETPA</sequence>
<feature type="transmembrane region" description="Helical" evidence="5">
    <location>
        <begin position="78"/>
        <end position="104"/>
    </location>
</feature>
<dbReference type="GO" id="GO:0016020">
    <property type="term" value="C:membrane"/>
    <property type="evidence" value="ECO:0007669"/>
    <property type="project" value="UniProtKB-SubCell"/>
</dbReference>
<dbReference type="InterPro" id="IPR000276">
    <property type="entry name" value="GPCR_Rhodpsn"/>
</dbReference>
<evidence type="ECO:0000313" key="8">
    <source>
        <dbReference type="Proteomes" id="UP000031036"/>
    </source>
</evidence>
<gene>
    <name evidence="7" type="primary">F59B2.13</name>
    <name evidence="7" type="ORF">Tcan_12859</name>
</gene>
<dbReference type="PANTHER" id="PTHR46895:SF6">
    <property type="entry name" value="G-PROTEIN COUPLED RECEPTORS FAMILY 1 PROFILE DOMAIN-CONTAINING PROTEIN"/>
    <property type="match status" value="1"/>
</dbReference>
<keyword evidence="4 5" id="KW-0472">Membrane</keyword>
<feature type="transmembrane region" description="Helical" evidence="5">
    <location>
        <begin position="333"/>
        <end position="351"/>
    </location>
</feature>
<dbReference type="OMA" id="VANWMSA"/>
<feature type="transmembrane region" description="Helical" evidence="5">
    <location>
        <begin position="238"/>
        <end position="266"/>
    </location>
</feature>
<feature type="transmembrane region" description="Helical" evidence="5">
    <location>
        <begin position="298"/>
        <end position="321"/>
    </location>
</feature>